<dbReference type="SUPFAM" id="SSF51120">
    <property type="entry name" value="beta-Roll"/>
    <property type="match status" value="2"/>
</dbReference>
<dbReference type="Proteomes" id="UP000016960">
    <property type="component" value="Unassembled WGS sequence"/>
</dbReference>
<protein>
    <submittedName>
        <fullName evidence="2">Hemolysin-type calcium-binding repeat (2 copies)</fullName>
    </submittedName>
</protein>
<dbReference type="GO" id="GO:0005509">
    <property type="term" value="F:calcium ion binding"/>
    <property type="evidence" value="ECO:0007669"/>
    <property type="project" value="InterPro"/>
</dbReference>
<dbReference type="InterPro" id="IPR018511">
    <property type="entry name" value="Hemolysin-typ_Ca-bd_CS"/>
</dbReference>
<dbReference type="EMBL" id="ASSJ01000066">
    <property type="protein sequence ID" value="ERN40864.1"/>
    <property type="molecule type" value="Genomic_DNA"/>
</dbReference>
<dbReference type="PROSITE" id="PS00330">
    <property type="entry name" value="HEMOLYSIN_CALCIUM"/>
    <property type="match status" value="1"/>
</dbReference>
<dbReference type="Gene3D" id="2.150.10.10">
    <property type="entry name" value="Serralysin-like metalloprotease, C-terminal"/>
    <property type="match status" value="1"/>
</dbReference>
<comment type="caution">
    <text evidence="2">The sequence shown here is derived from an EMBL/GenBank/DDBJ whole genome shotgun (WGS) entry which is preliminary data.</text>
</comment>
<dbReference type="InParanoid" id="U5DJV9"/>
<dbReference type="eggNOG" id="COG2931">
    <property type="taxonomic scope" value="Bacteria"/>
</dbReference>
<dbReference type="InterPro" id="IPR001343">
    <property type="entry name" value="Hemolysn_Ca-bd"/>
</dbReference>
<name>U5DJV9_9CHRO</name>
<reference evidence="2 3" key="1">
    <citation type="submission" date="2013-05" db="EMBL/GenBank/DDBJ databases">
        <title>Draft genome sequence of Rubidibacter lacunae KORDI 51-2.</title>
        <authorList>
            <person name="Choi D.H."/>
            <person name="Noh J.H."/>
            <person name="Kwon K.-K."/>
            <person name="Lee J.-H."/>
            <person name="Ryu J.-Y."/>
        </authorList>
    </citation>
    <scope>NUCLEOTIDE SEQUENCE [LARGE SCALE GENOMIC DNA]</scope>
    <source>
        <strain evidence="2 3">KORDI 51-2</strain>
    </source>
</reference>
<dbReference type="RefSeq" id="WP_022607935.1">
    <property type="nucleotide sequence ID" value="NZ_ASSJ01000066.1"/>
</dbReference>
<dbReference type="Pfam" id="PF00353">
    <property type="entry name" value="HemolysinCabind"/>
    <property type="match status" value="4"/>
</dbReference>
<dbReference type="InterPro" id="IPR011049">
    <property type="entry name" value="Serralysin-like_metalloprot_C"/>
</dbReference>
<evidence type="ECO:0000256" key="1">
    <source>
        <dbReference type="SAM" id="MobiDB-lite"/>
    </source>
</evidence>
<dbReference type="OrthoDB" id="508818at2"/>
<dbReference type="STRING" id="582515.KR51_00025750"/>
<evidence type="ECO:0000313" key="2">
    <source>
        <dbReference type="EMBL" id="ERN40864.1"/>
    </source>
</evidence>
<sequence>MAIILDTVGGNILLDNAFEDDFIYAFGGDDTIVLSDDGLGDTVFAGTGDDTIEISDRTGSNTIAGGEGVDTVDYSNLGESITLNSLGVAKESGGFDFIDSVEVFIGATGAGIVNTIDGSSIGIVANTAFLNVDLASESLILDGLPDGPLSVTVQNFDNVIGTQNDDIIRGDSGTNEFSGDEGDDALFGDGGDDTLDGGGGNDTLRGADNGQGEVDELTGGSGSDEFILGDAISGPLYVGGGDTDFARITDFESVDTLAFDPNTPFIDIPGTLGLGLGDREYYWDLNANGILDGVDDLFAVVDFA</sequence>
<keyword evidence="3" id="KW-1185">Reference proteome</keyword>
<feature type="region of interest" description="Disordered" evidence="1">
    <location>
        <begin position="189"/>
        <end position="208"/>
    </location>
</feature>
<dbReference type="AlphaFoldDB" id="U5DJV9"/>
<gene>
    <name evidence="2" type="ORF">KR51_00025750</name>
</gene>
<accession>U5DJV9</accession>
<organism evidence="2 3">
    <name type="scientific">Rubidibacter lacunae KORDI 51-2</name>
    <dbReference type="NCBI Taxonomy" id="582515"/>
    <lineage>
        <taxon>Bacteria</taxon>
        <taxon>Bacillati</taxon>
        <taxon>Cyanobacteriota</taxon>
        <taxon>Cyanophyceae</taxon>
        <taxon>Oscillatoriophycideae</taxon>
        <taxon>Chroococcales</taxon>
        <taxon>Aphanothecaceae</taxon>
        <taxon>Rubidibacter</taxon>
    </lineage>
</organism>
<proteinExistence type="predicted"/>
<dbReference type="PRINTS" id="PR00313">
    <property type="entry name" value="CABNDNGRPT"/>
</dbReference>
<evidence type="ECO:0000313" key="3">
    <source>
        <dbReference type="Proteomes" id="UP000016960"/>
    </source>
</evidence>